<proteinExistence type="predicted"/>
<accession>A0A2V1D1H5</accession>
<evidence type="ECO:0000313" key="1">
    <source>
        <dbReference type="EMBL" id="PVH91888.1"/>
    </source>
</evidence>
<organism evidence="1 2">
    <name type="scientific">Periconia macrospinosa</name>
    <dbReference type="NCBI Taxonomy" id="97972"/>
    <lineage>
        <taxon>Eukaryota</taxon>
        <taxon>Fungi</taxon>
        <taxon>Dikarya</taxon>
        <taxon>Ascomycota</taxon>
        <taxon>Pezizomycotina</taxon>
        <taxon>Dothideomycetes</taxon>
        <taxon>Pleosporomycetidae</taxon>
        <taxon>Pleosporales</taxon>
        <taxon>Massarineae</taxon>
        <taxon>Periconiaceae</taxon>
        <taxon>Periconia</taxon>
    </lineage>
</organism>
<name>A0A2V1D1H5_9PLEO</name>
<sequence>FAKNNTTPAKIVKVSIKQLKRLIYSYRATSRSAKYSIIWQSGMLYLVNHILRDYTDKEAHFYFLLCMRGYQNLARTIPWISGVVQGIVTIAVQLGTTLPEDALKLIEEIKSEGNHIDEYMSTCPIDLYPSTADTSTATLEHLVHDFKNMQDLGTREPEAPEGWRGDSVALFTTLLEGEDEANATKLPSHQM</sequence>
<gene>
    <name evidence="1" type="ORF">DM02DRAFT_544896</name>
</gene>
<dbReference type="OrthoDB" id="10261408at2759"/>
<keyword evidence="2" id="KW-1185">Reference proteome</keyword>
<protein>
    <submittedName>
        <fullName evidence="1">Uncharacterized protein</fullName>
    </submittedName>
</protein>
<reference evidence="1 2" key="1">
    <citation type="journal article" date="2018" name="Sci. Rep.">
        <title>Comparative genomics provides insights into the lifestyle and reveals functional heterogeneity of dark septate endophytic fungi.</title>
        <authorList>
            <person name="Knapp D.G."/>
            <person name="Nemeth J.B."/>
            <person name="Barry K."/>
            <person name="Hainaut M."/>
            <person name="Henrissat B."/>
            <person name="Johnson J."/>
            <person name="Kuo A."/>
            <person name="Lim J.H.P."/>
            <person name="Lipzen A."/>
            <person name="Nolan M."/>
            <person name="Ohm R.A."/>
            <person name="Tamas L."/>
            <person name="Grigoriev I.V."/>
            <person name="Spatafora J.W."/>
            <person name="Nagy L.G."/>
            <person name="Kovacs G.M."/>
        </authorList>
    </citation>
    <scope>NUCLEOTIDE SEQUENCE [LARGE SCALE GENOMIC DNA]</scope>
    <source>
        <strain evidence="1 2">DSE2036</strain>
    </source>
</reference>
<dbReference type="AlphaFoldDB" id="A0A2V1D1H5"/>
<evidence type="ECO:0000313" key="2">
    <source>
        <dbReference type="Proteomes" id="UP000244855"/>
    </source>
</evidence>
<dbReference type="EMBL" id="KZ805760">
    <property type="protein sequence ID" value="PVH91888.1"/>
    <property type="molecule type" value="Genomic_DNA"/>
</dbReference>
<dbReference type="Proteomes" id="UP000244855">
    <property type="component" value="Unassembled WGS sequence"/>
</dbReference>
<feature type="non-terminal residue" evidence="1">
    <location>
        <position position="1"/>
    </location>
</feature>